<keyword evidence="3" id="KW-1185">Reference proteome</keyword>
<evidence type="ECO:0000313" key="3">
    <source>
        <dbReference type="Proteomes" id="UP001313132"/>
    </source>
</evidence>
<reference evidence="2 3" key="1">
    <citation type="submission" date="2024-03" db="EMBL/GenBank/DDBJ databases">
        <title>Analysis of soft rot Pectobacteriaceae population diversity in US potato growing regions between 2016 and 2022.</title>
        <authorList>
            <person name="Ma X."/>
            <person name="Zhang X."/>
            <person name="Stodghill P."/>
            <person name="Rioux R."/>
            <person name="Babler B."/>
            <person name="Shrestha S."/>
            <person name="Babler B."/>
            <person name="Rivedal H."/>
            <person name="Frost K."/>
            <person name="Hao J."/>
            <person name="Secor G."/>
            <person name="Swingle B."/>
        </authorList>
    </citation>
    <scope>NUCLEOTIDE SEQUENCE [LARGE SCALE GENOMIC DNA]</scope>
    <source>
        <strain evidence="2 3">UMSS2</strain>
    </source>
</reference>
<dbReference type="InterPro" id="IPR003615">
    <property type="entry name" value="HNH_nuc"/>
</dbReference>
<comment type="caution">
    <text evidence="2">The sequence shown here is derived from an EMBL/GenBank/DDBJ whole genome shotgun (WGS) entry which is preliminary data.</text>
</comment>
<name>A0ABU8K0B7_9GAMM</name>
<sequence length="301" mass="35403">MGKIQYSDLVKKRMSIYFNKNKSDEIFFTKAMEFLNENFIWDKTSLVSQGNKPRFIMKQENRIITRLVPCRKKLEIRVQKLKGKEIKGINSLSDFGFKEKIYKSRDGEPCDYMVINMDSLEKIYSLKKIKTNEVFLPIEQKELNEENTFATEIEEIEHLINSKKLTNTEKETIIKIRIGQGAFRDKLIKKWKGCQLTGCEHITLLKASHIKPWKDSDNRERLDVNNGLLLTPTYDTLFDKGFISFDKEGIMLVSDEIKPFMQTLTGSKKQNNIILSKKQEKYMAYHRDEIYKENNKKNIEG</sequence>
<organism evidence="2 3">
    <name type="scientific">Pectobacterium versatile</name>
    <dbReference type="NCBI Taxonomy" id="2488639"/>
    <lineage>
        <taxon>Bacteria</taxon>
        <taxon>Pseudomonadati</taxon>
        <taxon>Pseudomonadota</taxon>
        <taxon>Gammaproteobacteria</taxon>
        <taxon>Enterobacterales</taxon>
        <taxon>Pectobacteriaceae</taxon>
        <taxon>Pectobacterium</taxon>
    </lineage>
</organism>
<keyword evidence="2" id="KW-0378">Hydrolase</keyword>
<keyword evidence="2" id="KW-0540">Nuclease</keyword>
<dbReference type="EMBL" id="JBBBON010000014">
    <property type="protein sequence ID" value="MEI7103667.1"/>
    <property type="molecule type" value="Genomic_DNA"/>
</dbReference>
<dbReference type="Proteomes" id="UP001313132">
    <property type="component" value="Unassembled WGS sequence"/>
</dbReference>
<dbReference type="RefSeq" id="WP_103862407.1">
    <property type="nucleotide sequence ID" value="NZ_BGPS01000040.1"/>
</dbReference>
<protein>
    <submittedName>
        <fullName evidence="2">HNH endonuclease</fullName>
    </submittedName>
</protein>
<dbReference type="GO" id="GO:0004519">
    <property type="term" value="F:endonuclease activity"/>
    <property type="evidence" value="ECO:0007669"/>
    <property type="project" value="UniProtKB-KW"/>
</dbReference>
<gene>
    <name evidence="2" type="ORF">WCT63_14535</name>
</gene>
<keyword evidence="2" id="KW-0255">Endonuclease</keyword>
<accession>A0ABU8K0B7</accession>
<feature type="domain" description="HNH nuclease" evidence="1">
    <location>
        <begin position="194"/>
        <end position="246"/>
    </location>
</feature>
<proteinExistence type="predicted"/>
<evidence type="ECO:0000313" key="2">
    <source>
        <dbReference type="EMBL" id="MEI7103667.1"/>
    </source>
</evidence>
<dbReference type="Pfam" id="PF13391">
    <property type="entry name" value="HNH_2"/>
    <property type="match status" value="1"/>
</dbReference>
<evidence type="ECO:0000259" key="1">
    <source>
        <dbReference type="Pfam" id="PF13391"/>
    </source>
</evidence>